<feature type="transmembrane region" description="Helical" evidence="8">
    <location>
        <begin position="108"/>
        <end position="131"/>
    </location>
</feature>
<gene>
    <name evidence="10" type="ORF">WIS52_01315</name>
</gene>
<evidence type="ECO:0000256" key="4">
    <source>
        <dbReference type="ARBA" id="ARBA00022692"/>
    </source>
</evidence>
<evidence type="ECO:0000256" key="6">
    <source>
        <dbReference type="ARBA" id="ARBA00023136"/>
    </source>
</evidence>
<feature type="transmembrane region" description="Helical" evidence="8">
    <location>
        <begin position="313"/>
        <end position="333"/>
    </location>
</feature>
<organism evidence="10 11">
    <name type="scientific">Pseudonocardia nematodicida</name>
    <dbReference type="NCBI Taxonomy" id="1206997"/>
    <lineage>
        <taxon>Bacteria</taxon>
        <taxon>Bacillati</taxon>
        <taxon>Actinomycetota</taxon>
        <taxon>Actinomycetes</taxon>
        <taxon>Pseudonocardiales</taxon>
        <taxon>Pseudonocardiaceae</taxon>
        <taxon>Pseudonocardia</taxon>
    </lineage>
</organism>
<sequence>MSTYPDVSNGSEATVPHTVPQQRRRPAPVGPQDAPRWQRRFSIAVAVGDLATIAIVVATCVLMGLTGEFAADRARLGTGLIAAGLLVVALPICRAWDGRVLGQGSAEFVRLGQAVLLADIALAFGGLALLVNSSREWVFLLVPLTGAAMLVTRFALRKFLHRARVRGRGLLPVLAVGSEEAVSDLIAHTRRDPCFGWRVTGVCTPTGAGTGGGYGVQGVPVLGDLDSVPALATQGAHGVVAVCRAPGWGPARLHRLAWDLEGSSTELAVDPGLMEVAGPRMHISPVDGMPLLRVSEPRFTGVTRMIKHSADKLVASLILLLTAPVFVAIALAVKLSDRGPVFFAQERVGTNGRTFRMLKFRSMVVDAEARLAELARSNDGAGPLFKMRRDPRVTAVGEVLRKYSLDELPQLLNVLSGSMSLVGPRPPLPREVATYAVDARRRLLVRPGMTGLWQVSGRSALSWEESIRLDLRYVENWSVALDLLILWKTFGAVVRSRGAY</sequence>
<feature type="transmembrane region" description="Helical" evidence="8">
    <location>
        <begin position="76"/>
        <end position="96"/>
    </location>
</feature>
<dbReference type="EMBL" id="JBEDNQ010000001">
    <property type="protein sequence ID" value="MEQ3549094.1"/>
    <property type="molecule type" value="Genomic_DNA"/>
</dbReference>
<evidence type="ECO:0000313" key="10">
    <source>
        <dbReference type="EMBL" id="MEQ3549094.1"/>
    </source>
</evidence>
<feature type="transmembrane region" description="Helical" evidence="8">
    <location>
        <begin position="41"/>
        <end position="64"/>
    </location>
</feature>
<dbReference type="NCBIfam" id="TIGR03025">
    <property type="entry name" value="EPS_sugtrans"/>
    <property type="match status" value="1"/>
</dbReference>
<comment type="similarity">
    <text evidence="2">Belongs to the bacterial sugar transferase family.</text>
</comment>
<dbReference type="RefSeq" id="WP_349296184.1">
    <property type="nucleotide sequence ID" value="NZ_JBEDNQ010000001.1"/>
</dbReference>
<dbReference type="InterPro" id="IPR017475">
    <property type="entry name" value="EPS_sugar_tfrase"/>
</dbReference>
<evidence type="ECO:0000256" key="3">
    <source>
        <dbReference type="ARBA" id="ARBA00022679"/>
    </source>
</evidence>
<feature type="domain" description="Bacterial sugar transferase" evidence="9">
    <location>
        <begin position="307"/>
        <end position="494"/>
    </location>
</feature>
<evidence type="ECO:0000256" key="2">
    <source>
        <dbReference type="ARBA" id="ARBA00006464"/>
    </source>
</evidence>
<protein>
    <submittedName>
        <fullName evidence="10">Sugar transferase</fullName>
        <ecNumber evidence="10">2.7.8.-</ecNumber>
    </submittedName>
</protein>
<keyword evidence="4 8" id="KW-0812">Transmembrane</keyword>
<keyword evidence="3 10" id="KW-0808">Transferase</keyword>
<feature type="region of interest" description="Disordered" evidence="7">
    <location>
        <begin position="1"/>
        <end position="34"/>
    </location>
</feature>
<keyword evidence="5 8" id="KW-1133">Transmembrane helix</keyword>
<feature type="transmembrane region" description="Helical" evidence="8">
    <location>
        <begin position="137"/>
        <end position="156"/>
    </location>
</feature>
<keyword evidence="11" id="KW-1185">Reference proteome</keyword>
<keyword evidence="6 8" id="KW-0472">Membrane</keyword>
<evidence type="ECO:0000256" key="7">
    <source>
        <dbReference type="SAM" id="MobiDB-lite"/>
    </source>
</evidence>
<dbReference type="EC" id="2.7.8.-" evidence="10"/>
<evidence type="ECO:0000256" key="8">
    <source>
        <dbReference type="SAM" id="Phobius"/>
    </source>
</evidence>
<dbReference type="GO" id="GO:0016740">
    <property type="term" value="F:transferase activity"/>
    <property type="evidence" value="ECO:0007669"/>
    <property type="project" value="UniProtKB-KW"/>
</dbReference>
<dbReference type="PANTHER" id="PTHR30576:SF10">
    <property type="entry name" value="SLL5057 PROTEIN"/>
    <property type="match status" value="1"/>
</dbReference>
<dbReference type="Pfam" id="PF02397">
    <property type="entry name" value="Bac_transf"/>
    <property type="match status" value="1"/>
</dbReference>
<accession>A0ABV1K4W0</accession>
<reference evidence="10 11" key="1">
    <citation type="submission" date="2024-03" db="EMBL/GenBank/DDBJ databases">
        <title>Draft genome sequence of Pseudonocardia nematodicida JCM 31783.</title>
        <authorList>
            <person name="Butdee W."/>
            <person name="Duangmal K."/>
        </authorList>
    </citation>
    <scope>NUCLEOTIDE SEQUENCE [LARGE SCALE GENOMIC DNA]</scope>
    <source>
        <strain evidence="10 11">JCM 31783</strain>
    </source>
</reference>
<name>A0ABV1K4W0_9PSEU</name>
<evidence type="ECO:0000259" key="9">
    <source>
        <dbReference type="Pfam" id="PF02397"/>
    </source>
</evidence>
<feature type="compositionally biased region" description="Polar residues" evidence="7">
    <location>
        <begin position="1"/>
        <end position="12"/>
    </location>
</feature>
<evidence type="ECO:0000256" key="5">
    <source>
        <dbReference type="ARBA" id="ARBA00022989"/>
    </source>
</evidence>
<evidence type="ECO:0000256" key="1">
    <source>
        <dbReference type="ARBA" id="ARBA00004141"/>
    </source>
</evidence>
<comment type="subcellular location">
    <subcellularLocation>
        <location evidence="1">Membrane</location>
        <topology evidence="1">Multi-pass membrane protein</topology>
    </subcellularLocation>
</comment>
<proteinExistence type="inferred from homology"/>
<evidence type="ECO:0000313" key="11">
    <source>
        <dbReference type="Proteomes" id="UP001494902"/>
    </source>
</evidence>
<comment type="caution">
    <text evidence="10">The sequence shown here is derived from an EMBL/GenBank/DDBJ whole genome shotgun (WGS) entry which is preliminary data.</text>
</comment>
<dbReference type="InterPro" id="IPR003362">
    <property type="entry name" value="Bact_transf"/>
</dbReference>
<dbReference type="PANTHER" id="PTHR30576">
    <property type="entry name" value="COLANIC BIOSYNTHESIS UDP-GLUCOSE LIPID CARRIER TRANSFERASE"/>
    <property type="match status" value="1"/>
</dbReference>
<dbReference type="Proteomes" id="UP001494902">
    <property type="component" value="Unassembled WGS sequence"/>
</dbReference>